<evidence type="ECO:0000313" key="1">
    <source>
        <dbReference type="EMBL" id="BBO80427.1"/>
    </source>
</evidence>
<gene>
    <name evidence="1" type="ORF">DSCO28_09930</name>
</gene>
<dbReference type="EMBL" id="AP021876">
    <property type="protein sequence ID" value="BBO80427.1"/>
    <property type="molecule type" value="Genomic_DNA"/>
</dbReference>
<evidence type="ECO:0000313" key="2">
    <source>
        <dbReference type="Proteomes" id="UP000425960"/>
    </source>
</evidence>
<proteinExistence type="predicted"/>
<accession>A0A5K7ZKC0</accession>
<dbReference type="Proteomes" id="UP000425960">
    <property type="component" value="Chromosome"/>
</dbReference>
<organism evidence="1 2">
    <name type="scientific">Desulfosarcina ovata subsp. sediminis</name>
    <dbReference type="NCBI Taxonomy" id="885957"/>
    <lineage>
        <taxon>Bacteria</taxon>
        <taxon>Pseudomonadati</taxon>
        <taxon>Thermodesulfobacteriota</taxon>
        <taxon>Desulfobacteria</taxon>
        <taxon>Desulfobacterales</taxon>
        <taxon>Desulfosarcinaceae</taxon>
        <taxon>Desulfosarcina</taxon>
    </lineage>
</organism>
<dbReference type="KEGG" id="dov:DSCO28_09930"/>
<sequence length="86" mass="9655">MIAMELLKMRSVPALRWIINHKDQPRAFPPSTAHTACDLDITCSRLWLANNTHKGKTVNVNSDLDYIGCKACIYGFIDSSCLVGFR</sequence>
<reference evidence="1 2" key="1">
    <citation type="submission" date="2019-11" db="EMBL/GenBank/DDBJ databases">
        <title>Comparative genomics of hydrocarbon-degrading Desulfosarcina strains.</title>
        <authorList>
            <person name="Watanabe M."/>
            <person name="Kojima H."/>
            <person name="Fukui M."/>
        </authorList>
    </citation>
    <scope>NUCLEOTIDE SEQUENCE [LARGE SCALE GENOMIC DNA]</scope>
    <source>
        <strain evidence="1 2">28bB2T</strain>
    </source>
</reference>
<name>A0A5K7ZKC0_9BACT</name>
<dbReference type="AlphaFoldDB" id="A0A5K7ZKC0"/>
<protein>
    <submittedName>
        <fullName evidence="1">Uncharacterized protein</fullName>
    </submittedName>
</protein>